<sequence>MVPRDSKKYPPFFRMDQPTPPSPPGRKTAGCPSLGRREDGACADAFFLAAVRVIEDGCRMVKVEIRAAKTERCCVHSCLLW</sequence>
<reference evidence="2" key="1">
    <citation type="submission" date="2018-08" db="EMBL/GenBank/DDBJ databases">
        <title>A genome reference for cultivated species of the human gut microbiota.</title>
        <authorList>
            <person name="Zou Y."/>
            <person name="Xue W."/>
            <person name="Luo G."/>
        </authorList>
    </citation>
    <scope>NUCLEOTIDE SEQUENCE [LARGE SCALE GENOMIC DNA]</scope>
    <source>
        <strain evidence="2">TF05-5AC</strain>
    </source>
</reference>
<comment type="caution">
    <text evidence="2">The sequence shown here is derived from an EMBL/GenBank/DDBJ whole genome shotgun (WGS) entry which is preliminary data.</text>
</comment>
<dbReference type="EMBL" id="QVLV01000004">
    <property type="protein sequence ID" value="RGE62560.1"/>
    <property type="molecule type" value="Genomic_DNA"/>
</dbReference>
<evidence type="ECO:0000313" key="3">
    <source>
        <dbReference type="Proteomes" id="UP000260812"/>
    </source>
</evidence>
<feature type="region of interest" description="Disordered" evidence="1">
    <location>
        <begin position="1"/>
        <end position="32"/>
    </location>
</feature>
<dbReference type="Proteomes" id="UP000260812">
    <property type="component" value="Unassembled WGS sequence"/>
</dbReference>
<proteinExistence type="predicted"/>
<evidence type="ECO:0000313" key="2">
    <source>
        <dbReference type="EMBL" id="RGE62560.1"/>
    </source>
</evidence>
<protein>
    <submittedName>
        <fullName evidence="2">Uncharacterized protein</fullName>
    </submittedName>
</protein>
<organism evidence="2 3">
    <name type="scientific">Eisenbergiella massiliensis</name>
    <dbReference type="NCBI Taxonomy" id="1720294"/>
    <lineage>
        <taxon>Bacteria</taxon>
        <taxon>Bacillati</taxon>
        <taxon>Bacillota</taxon>
        <taxon>Clostridia</taxon>
        <taxon>Lachnospirales</taxon>
        <taxon>Lachnospiraceae</taxon>
        <taxon>Eisenbergiella</taxon>
    </lineage>
</organism>
<name>A0A3E3I825_9FIRM</name>
<gene>
    <name evidence="2" type="ORF">DXC51_08180</name>
</gene>
<dbReference type="AlphaFoldDB" id="A0A3E3I825"/>
<evidence type="ECO:0000256" key="1">
    <source>
        <dbReference type="SAM" id="MobiDB-lite"/>
    </source>
</evidence>
<accession>A0A3E3I825</accession>
<keyword evidence="3" id="KW-1185">Reference proteome</keyword>